<keyword evidence="2" id="KW-0813">Transport</keyword>
<dbReference type="STRING" id="45076.Lwor_0922"/>
<evidence type="ECO:0000256" key="9">
    <source>
        <dbReference type="SAM" id="Phobius"/>
    </source>
</evidence>
<comment type="similarity">
    <text evidence="8">Belongs to the TsuA/YedE (TC 9.B.102) family.</text>
</comment>
<dbReference type="Pfam" id="PF04143">
    <property type="entry name" value="Sulf_transp"/>
    <property type="match status" value="1"/>
</dbReference>
<sequence>MNSELKVILGGVLLGLAAGMMLLLRGQILGCSGKLFRSWDFSNRTINYDNALFIFGLILSGVIFNIVEQIPNPLALFKINSWMLFFGGVLVGGGTYLANGCTSGHGLCGMSLLRKRSFTAVALFFPSAIITAWLVH</sequence>
<evidence type="ECO:0000256" key="5">
    <source>
        <dbReference type="ARBA" id="ARBA00022692"/>
    </source>
</evidence>
<proteinExistence type="inferred from homology"/>
<dbReference type="PATRIC" id="fig|45076.6.peg.1004"/>
<feature type="transmembrane region" description="Helical" evidence="9">
    <location>
        <begin position="50"/>
        <end position="67"/>
    </location>
</feature>
<accession>A0A0W1AH42</accession>
<evidence type="ECO:0000313" key="10">
    <source>
        <dbReference type="EMBL" id="KTD80679.1"/>
    </source>
</evidence>
<evidence type="ECO:0000256" key="6">
    <source>
        <dbReference type="ARBA" id="ARBA00022989"/>
    </source>
</evidence>
<evidence type="ECO:0000256" key="3">
    <source>
        <dbReference type="ARBA" id="ARBA00022475"/>
    </source>
</evidence>
<dbReference type="Proteomes" id="UP000054662">
    <property type="component" value="Unassembled WGS sequence"/>
</dbReference>
<evidence type="ECO:0000256" key="1">
    <source>
        <dbReference type="ARBA" id="ARBA00004429"/>
    </source>
</evidence>
<evidence type="ECO:0000313" key="11">
    <source>
        <dbReference type="Proteomes" id="UP000054662"/>
    </source>
</evidence>
<keyword evidence="6 9" id="KW-1133">Transmembrane helix</keyword>
<dbReference type="OrthoDB" id="9814020at2"/>
<keyword evidence="4" id="KW-0997">Cell inner membrane</keyword>
<feature type="transmembrane region" description="Helical" evidence="9">
    <location>
        <begin position="118"/>
        <end position="135"/>
    </location>
</feature>
<dbReference type="GO" id="GO:0005886">
    <property type="term" value="C:plasma membrane"/>
    <property type="evidence" value="ECO:0007669"/>
    <property type="project" value="UniProtKB-SubCell"/>
</dbReference>
<evidence type="ECO:0000256" key="4">
    <source>
        <dbReference type="ARBA" id="ARBA00022519"/>
    </source>
</evidence>
<feature type="transmembrane region" description="Helical" evidence="9">
    <location>
        <begin position="79"/>
        <end position="98"/>
    </location>
</feature>
<dbReference type="PANTHER" id="PTHR30574:SF1">
    <property type="entry name" value="SULPHUR TRANSPORT DOMAIN-CONTAINING PROTEIN"/>
    <property type="match status" value="1"/>
</dbReference>
<comment type="subcellular location">
    <subcellularLocation>
        <location evidence="1">Cell inner membrane</location>
        <topology evidence="1">Multi-pass membrane protein</topology>
    </subcellularLocation>
</comment>
<name>A0A0W1AH42_9GAMM</name>
<evidence type="ECO:0000256" key="8">
    <source>
        <dbReference type="ARBA" id="ARBA00035655"/>
    </source>
</evidence>
<dbReference type="AlphaFoldDB" id="A0A0W1AH42"/>
<comment type="caution">
    <text evidence="10">The sequence shown here is derived from an EMBL/GenBank/DDBJ whole genome shotgun (WGS) entry which is preliminary data.</text>
</comment>
<dbReference type="EMBL" id="LNZC01000009">
    <property type="protein sequence ID" value="KTD80679.1"/>
    <property type="molecule type" value="Genomic_DNA"/>
</dbReference>
<dbReference type="InterPro" id="IPR007272">
    <property type="entry name" value="Sulf_transp_TsuA/YedE"/>
</dbReference>
<organism evidence="10 11">
    <name type="scientific">Legionella worsleiensis</name>
    <dbReference type="NCBI Taxonomy" id="45076"/>
    <lineage>
        <taxon>Bacteria</taxon>
        <taxon>Pseudomonadati</taxon>
        <taxon>Pseudomonadota</taxon>
        <taxon>Gammaproteobacteria</taxon>
        <taxon>Legionellales</taxon>
        <taxon>Legionellaceae</taxon>
        <taxon>Legionella</taxon>
    </lineage>
</organism>
<evidence type="ECO:0000256" key="2">
    <source>
        <dbReference type="ARBA" id="ARBA00022448"/>
    </source>
</evidence>
<evidence type="ECO:0000256" key="7">
    <source>
        <dbReference type="ARBA" id="ARBA00023136"/>
    </source>
</evidence>
<keyword evidence="3" id="KW-1003">Cell membrane</keyword>
<keyword evidence="11" id="KW-1185">Reference proteome</keyword>
<keyword evidence="5 9" id="KW-0812">Transmembrane</keyword>
<gene>
    <name evidence="10" type="ORF">Lwor_0922</name>
</gene>
<dbReference type="RefSeq" id="WP_058492748.1">
    <property type="nucleotide sequence ID" value="NZ_CBCRUR010000007.1"/>
</dbReference>
<keyword evidence="7 9" id="KW-0472">Membrane</keyword>
<protein>
    <submittedName>
        <fullName evidence="10">Transmembrane protein</fullName>
    </submittedName>
</protein>
<reference evidence="10 11" key="1">
    <citation type="submission" date="2015-11" db="EMBL/GenBank/DDBJ databases">
        <title>Genomic analysis of 38 Legionella species identifies large and diverse effector repertoires.</title>
        <authorList>
            <person name="Burstein D."/>
            <person name="Amaro F."/>
            <person name="Zusman T."/>
            <person name="Lifshitz Z."/>
            <person name="Cohen O."/>
            <person name="Gilbert J.A."/>
            <person name="Pupko T."/>
            <person name="Shuman H.A."/>
            <person name="Segal G."/>
        </authorList>
    </citation>
    <scope>NUCLEOTIDE SEQUENCE [LARGE SCALE GENOMIC DNA]</scope>
    <source>
        <strain evidence="10 11">ATCC 49508</strain>
    </source>
</reference>
<dbReference type="PANTHER" id="PTHR30574">
    <property type="entry name" value="INNER MEMBRANE PROTEIN YEDE"/>
    <property type="match status" value="1"/>
</dbReference>